<dbReference type="RefSeq" id="XP_016624985.1">
    <property type="nucleotide sequence ID" value="XM_016759657.1"/>
</dbReference>
<dbReference type="HOGENOM" id="CLU_2108775_0_0_1"/>
<keyword evidence="3" id="KW-1185">Reference proteome</keyword>
<dbReference type="GeneID" id="27694828"/>
<name>A0A0D2F8B0_CLAB1</name>
<feature type="chain" id="PRO_5002257438" evidence="1">
    <location>
        <begin position="24"/>
        <end position="131"/>
    </location>
</feature>
<proteinExistence type="predicted"/>
<reference evidence="2" key="1">
    <citation type="submission" date="2015-01" db="EMBL/GenBank/DDBJ databases">
        <title>The Genome Sequence of Cladophialophora bantiana CBS 173.52.</title>
        <authorList>
            <consortium name="The Broad Institute Genomics Platform"/>
            <person name="Cuomo C."/>
            <person name="de Hoog S."/>
            <person name="Gorbushina A."/>
            <person name="Stielow B."/>
            <person name="Teixiera M."/>
            <person name="Abouelleil A."/>
            <person name="Chapman S.B."/>
            <person name="Priest M."/>
            <person name="Young S.K."/>
            <person name="Wortman J."/>
            <person name="Nusbaum C."/>
            <person name="Birren B."/>
        </authorList>
    </citation>
    <scope>NUCLEOTIDE SEQUENCE [LARGE SCALE GENOMIC DNA]</scope>
    <source>
        <strain evidence="2">CBS 173.52</strain>
    </source>
</reference>
<dbReference type="OrthoDB" id="4159652at2759"/>
<protein>
    <submittedName>
        <fullName evidence="2">Uncharacterized protein</fullName>
    </submittedName>
</protein>
<dbReference type="EMBL" id="KN846981">
    <property type="protein sequence ID" value="KIW98316.1"/>
    <property type="molecule type" value="Genomic_DNA"/>
</dbReference>
<evidence type="ECO:0000313" key="2">
    <source>
        <dbReference type="EMBL" id="KIW98316.1"/>
    </source>
</evidence>
<keyword evidence="1" id="KW-0732">Signal</keyword>
<sequence>MTMGSRRFWVSAFLLGLLGSSASFIVAALSDTDNPALKNGIQFNVTNADSSPRKLSDRATNGIYICQYPHWGGTCFWTLVDPSSYNQCAIITSHGGWASLGPDEGVKVDLYRQLVIQPQLSDPAVTETDSS</sequence>
<gene>
    <name evidence="2" type="ORF">Z519_01900</name>
</gene>
<dbReference type="VEuPathDB" id="FungiDB:Z519_01900"/>
<accession>A0A0D2F8B0</accession>
<evidence type="ECO:0000256" key="1">
    <source>
        <dbReference type="SAM" id="SignalP"/>
    </source>
</evidence>
<feature type="signal peptide" evidence="1">
    <location>
        <begin position="1"/>
        <end position="23"/>
    </location>
</feature>
<organism evidence="2 3">
    <name type="scientific">Cladophialophora bantiana (strain ATCC 10958 / CBS 173.52 / CDC B-1940 / NIH 8579)</name>
    <name type="common">Xylohypha bantiana</name>
    <dbReference type="NCBI Taxonomy" id="1442370"/>
    <lineage>
        <taxon>Eukaryota</taxon>
        <taxon>Fungi</taxon>
        <taxon>Dikarya</taxon>
        <taxon>Ascomycota</taxon>
        <taxon>Pezizomycotina</taxon>
        <taxon>Eurotiomycetes</taxon>
        <taxon>Chaetothyriomycetidae</taxon>
        <taxon>Chaetothyriales</taxon>
        <taxon>Herpotrichiellaceae</taxon>
        <taxon>Cladophialophora</taxon>
    </lineage>
</organism>
<evidence type="ECO:0000313" key="3">
    <source>
        <dbReference type="Proteomes" id="UP000053789"/>
    </source>
</evidence>
<dbReference type="AlphaFoldDB" id="A0A0D2F8B0"/>
<dbReference type="Proteomes" id="UP000053789">
    <property type="component" value="Unassembled WGS sequence"/>
</dbReference>